<gene>
    <name evidence="2" type="ORF">ETD85_28715</name>
</gene>
<evidence type="ECO:0000313" key="3">
    <source>
        <dbReference type="Proteomes" id="UP000306628"/>
    </source>
</evidence>
<dbReference type="CDD" id="cd03443">
    <property type="entry name" value="PaaI_thioesterase"/>
    <property type="match status" value="1"/>
</dbReference>
<comment type="caution">
    <text evidence="2">The sequence shown here is derived from an EMBL/GenBank/DDBJ whole genome shotgun (WGS) entry which is preliminary data.</text>
</comment>
<dbReference type="InterPro" id="IPR029069">
    <property type="entry name" value="HotDog_dom_sf"/>
</dbReference>
<dbReference type="AlphaFoldDB" id="A0A5S4GC22"/>
<evidence type="ECO:0000259" key="1">
    <source>
        <dbReference type="Pfam" id="PF03061"/>
    </source>
</evidence>
<organism evidence="2 3">
    <name type="scientific">Nonomuraea zeae</name>
    <dbReference type="NCBI Taxonomy" id="1642303"/>
    <lineage>
        <taxon>Bacteria</taxon>
        <taxon>Bacillati</taxon>
        <taxon>Actinomycetota</taxon>
        <taxon>Actinomycetes</taxon>
        <taxon>Streptosporangiales</taxon>
        <taxon>Streptosporangiaceae</taxon>
        <taxon>Nonomuraea</taxon>
    </lineage>
</organism>
<keyword evidence="3" id="KW-1185">Reference proteome</keyword>
<dbReference type="InterPro" id="IPR006683">
    <property type="entry name" value="Thioestr_dom"/>
</dbReference>
<feature type="domain" description="Thioesterase" evidence="1">
    <location>
        <begin position="67"/>
        <end position="139"/>
    </location>
</feature>
<dbReference type="OrthoDB" id="8588611at2"/>
<dbReference type="Gene3D" id="3.10.129.10">
    <property type="entry name" value="Hotdog Thioesterase"/>
    <property type="match status" value="1"/>
</dbReference>
<reference evidence="2 3" key="1">
    <citation type="submission" date="2019-05" db="EMBL/GenBank/DDBJ databases">
        <title>Draft genome sequence of Nonomuraea zeae DSM 100528.</title>
        <authorList>
            <person name="Saricaoglu S."/>
            <person name="Isik K."/>
        </authorList>
    </citation>
    <scope>NUCLEOTIDE SEQUENCE [LARGE SCALE GENOMIC DNA]</scope>
    <source>
        <strain evidence="2 3">DSM 100528</strain>
    </source>
</reference>
<dbReference type="EMBL" id="VCKX01000098">
    <property type="protein sequence ID" value="TMR30558.1"/>
    <property type="molecule type" value="Genomic_DNA"/>
</dbReference>
<proteinExistence type="predicted"/>
<dbReference type="Pfam" id="PF03061">
    <property type="entry name" value="4HBT"/>
    <property type="match status" value="1"/>
</dbReference>
<sequence>MSALLLHGAQSSVHDGRVTPEDAEAILRDYFAPWVQRLGLGVEEVGERHAIVRLPWSDDLARAGGGLSGQAMMAAADTATVVAISAARGGFVPMTTVQQSTTFQRPVTGKDVLIDVRITKLGRTLAFSEITLTADGEVEPAARASTVYAILG</sequence>
<dbReference type="Proteomes" id="UP000306628">
    <property type="component" value="Unassembled WGS sequence"/>
</dbReference>
<protein>
    <submittedName>
        <fullName evidence="2">PaaI family thioesterase</fullName>
    </submittedName>
</protein>
<accession>A0A5S4GC22</accession>
<name>A0A5S4GC22_9ACTN</name>
<evidence type="ECO:0000313" key="2">
    <source>
        <dbReference type="EMBL" id="TMR30558.1"/>
    </source>
</evidence>
<dbReference type="SUPFAM" id="SSF54637">
    <property type="entry name" value="Thioesterase/thiol ester dehydrase-isomerase"/>
    <property type="match status" value="1"/>
</dbReference>